<sequence>MSTSRRHSRQDEYLKAVNQETVNSSRSLSRVRFRPSTIINTDEISTSLTQVKSILKKGATNYSHIPRTSS</sequence>
<dbReference type="EMBL" id="CAJOBJ010211210">
    <property type="protein sequence ID" value="CAF5011501.1"/>
    <property type="molecule type" value="Genomic_DNA"/>
</dbReference>
<feature type="non-terminal residue" evidence="1">
    <location>
        <position position="70"/>
    </location>
</feature>
<evidence type="ECO:0000313" key="4">
    <source>
        <dbReference type="Proteomes" id="UP000681720"/>
    </source>
</evidence>
<reference evidence="1" key="1">
    <citation type="submission" date="2021-02" db="EMBL/GenBank/DDBJ databases">
        <authorList>
            <person name="Nowell W R."/>
        </authorList>
    </citation>
    <scope>NUCLEOTIDE SEQUENCE</scope>
</reference>
<gene>
    <name evidence="1" type="ORF">GIL414_LOCUS43155</name>
    <name evidence="3" type="ORF">GIL414_LOCUS57893</name>
    <name evidence="2" type="ORF">SMN809_LOCUS49316</name>
</gene>
<accession>A0A8S3A7E2</accession>
<dbReference type="AlphaFoldDB" id="A0A8S3A7E2"/>
<dbReference type="Proteomes" id="UP000676336">
    <property type="component" value="Unassembled WGS sequence"/>
</dbReference>
<comment type="caution">
    <text evidence="1">The sequence shown here is derived from an EMBL/GenBank/DDBJ whole genome shotgun (WGS) entry which is preliminary data.</text>
</comment>
<protein>
    <submittedName>
        <fullName evidence="1">Uncharacterized protein</fullName>
    </submittedName>
</protein>
<dbReference type="EMBL" id="CAJOBI010160570">
    <property type="protein sequence ID" value="CAF4849344.1"/>
    <property type="molecule type" value="Genomic_DNA"/>
</dbReference>
<evidence type="ECO:0000313" key="2">
    <source>
        <dbReference type="EMBL" id="CAF4849344.1"/>
    </source>
</evidence>
<evidence type="ECO:0000313" key="3">
    <source>
        <dbReference type="EMBL" id="CAF5011501.1"/>
    </source>
</evidence>
<organism evidence="1 4">
    <name type="scientific">Rotaria magnacalcarata</name>
    <dbReference type="NCBI Taxonomy" id="392030"/>
    <lineage>
        <taxon>Eukaryota</taxon>
        <taxon>Metazoa</taxon>
        <taxon>Spiralia</taxon>
        <taxon>Gnathifera</taxon>
        <taxon>Rotifera</taxon>
        <taxon>Eurotatoria</taxon>
        <taxon>Bdelloidea</taxon>
        <taxon>Philodinida</taxon>
        <taxon>Philodinidae</taxon>
        <taxon>Rotaria</taxon>
    </lineage>
</organism>
<dbReference type="EMBL" id="CAJOBJ010126779">
    <property type="protein sequence ID" value="CAF4703351.1"/>
    <property type="molecule type" value="Genomic_DNA"/>
</dbReference>
<dbReference type="Proteomes" id="UP000681720">
    <property type="component" value="Unassembled WGS sequence"/>
</dbReference>
<name>A0A8S3A7E2_9BILA</name>
<proteinExistence type="predicted"/>
<evidence type="ECO:0000313" key="1">
    <source>
        <dbReference type="EMBL" id="CAF4703351.1"/>
    </source>
</evidence>